<dbReference type="GeneID" id="27677654"/>
<evidence type="ECO:0000313" key="2">
    <source>
        <dbReference type="Proteomes" id="UP000030143"/>
    </source>
</evidence>
<reference evidence="1 2" key="1">
    <citation type="journal article" date="2015" name="Mol. Plant Microbe Interact.">
        <title>Genome, transcriptome, and functional analyses of Penicillium expansum provide new insights into secondary metabolism and pathogenicity.</title>
        <authorList>
            <person name="Ballester A.R."/>
            <person name="Marcet-Houben M."/>
            <person name="Levin E."/>
            <person name="Sela N."/>
            <person name="Selma-Lazaro C."/>
            <person name="Carmona L."/>
            <person name="Wisniewski M."/>
            <person name="Droby S."/>
            <person name="Gonzalez-Candelas L."/>
            <person name="Gabaldon T."/>
        </authorList>
    </citation>
    <scope>NUCLEOTIDE SEQUENCE [LARGE SCALE GENOMIC DNA]</scope>
    <source>
        <strain evidence="1 2">MD-8</strain>
    </source>
</reference>
<dbReference type="Proteomes" id="UP000030143">
    <property type="component" value="Unassembled WGS sequence"/>
</dbReference>
<dbReference type="HOGENOM" id="CLU_436846_0_0_1"/>
<organism evidence="1 2">
    <name type="scientific">Penicillium expansum</name>
    <name type="common">Blue mold rot fungus</name>
    <dbReference type="NCBI Taxonomy" id="27334"/>
    <lineage>
        <taxon>Eukaryota</taxon>
        <taxon>Fungi</taxon>
        <taxon>Dikarya</taxon>
        <taxon>Ascomycota</taxon>
        <taxon>Pezizomycotina</taxon>
        <taxon>Eurotiomycetes</taxon>
        <taxon>Eurotiomycetidae</taxon>
        <taxon>Eurotiales</taxon>
        <taxon>Aspergillaceae</taxon>
        <taxon>Penicillium</taxon>
    </lineage>
</organism>
<proteinExistence type="predicted"/>
<dbReference type="EMBL" id="JQFZ01000194">
    <property type="protein sequence ID" value="KGO55437.1"/>
    <property type="molecule type" value="Genomic_DNA"/>
</dbReference>
<name>A0A0A2JJ47_PENEN</name>
<evidence type="ECO:0000313" key="1">
    <source>
        <dbReference type="EMBL" id="KGO55437.1"/>
    </source>
</evidence>
<protein>
    <submittedName>
        <fullName evidence="1">Uncharacterized protein</fullName>
    </submittedName>
</protein>
<keyword evidence="2" id="KW-1185">Reference proteome</keyword>
<comment type="caution">
    <text evidence="1">The sequence shown here is derived from an EMBL/GenBank/DDBJ whole genome shotgun (WGS) entry which is preliminary data.</text>
</comment>
<dbReference type="AlphaFoldDB" id="A0A0A2JJ47"/>
<dbReference type="RefSeq" id="XP_016597565.1">
    <property type="nucleotide sequence ID" value="XM_016742235.1"/>
</dbReference>
<sequence length="630" mass="69727">MSNHNIQTFRFEGKADGWFGPFTQPFDVPHEYLFSAVRVTITGDVGKRNHEISVVLTCKPNDTYVNIIYGEVPDRKPSIKGPLELSRLLPGFDYDLNFTAQGFSTDEHVLITVELLELDSTVAAVTRDILRDAEFDDKSVNALAFGFSEASFAHLMVQPSTPPEVPIGPEIGPVKFLKVRLSMESLEYPWYPMVYIDVDAEELVIAGNLQLAFYRTADPAEFPEPVAVILVQVSVRCRPVMVIEDKEILGLHFVSAQLLGSTSIDIRDPSAETGVAGGFASVAQFEKSVSDYVTQITSKSGELGFALPAYLESRPLPDYWDRVLNMKLDFLGFQFKTVQVHGRPISYLFLVFSMRSLNLPPPCYCEQPSLTQAASESDSSSTPTILEVLQQQTKYGRSLPKKWSKLVTEERADYTDILGAAQVAAFGMSEKAFQEIAKLYANFGHDQTTSTSQNGAVYASVRFWYRVSLEKAKIRDNGIEAVIDLAGEGSAKAAVRDRCGHDVLRTSVSLRLTLQNNSITWAPYIGVNSTNPREMTIAAVANARVGDPNVDFDFPEGPPPPLDQVIDWVLTQLVEGTKGSLGKLASDQLTIHLVRALEDNGAIRLRFAANEFFKDEAFVLLGQLWSHSWG</sequence>
<gene>
    <name evidence="1" type="ORF">PEX2_049600</name>
</gene>
<accession>A0A0A2JJ47</accession>